<dbReference type="Pfam" id="PF12770">
    <property type="entry name" value="CHAT"/>
    <property type="match status" value="1"/>
</dbReference>
<keyword evidence="3" id="KW-0677">Repeat</keyword>
<organism evidence="8 9">
    <name type="scientific">Paractinoplanes globisporus</name>
    <dbReference type="NCBI Taxonomy" id="113565"/>
    <lineage>
        <taxon>Bacteria</taxon>
        <taxon>Bacillati</taxon>
        <taxon>Actinomycetota</taxon>
        <taxon>Actinomycetes</taxon>
        <taxon>Micromonosporales</taxon>
        <taxon>Micromonosporaceae</taxon>
        <taxon>Paractinoplanes</taxon>
    </lineage>
</organism>
<feature type="domain" description="TIR" evidence="7">
    <location>
        <begin position="7"/>
        <end position="115"/>
    </location>
</feature>
<evidence type="ECO:0000259" key="7">
    <source>
        <dbReference type="Pfam" id="PF13676"/>
    </source>
</evidence>
<comment type="caution">
    <text evidence="8">The sequence shown here is derived from an EMBL/GenBank/DDBJ whole genome shotgun (WGS) entry which is preliminary data.</text>
</comment>
<evidence type="ECO:0000256" key="5">
    <source>
        <dbReference type="ARBA" id="ARBA00038253"/>
    </source>
</evidence>
<evidence type="ECO:0000256" key="4">
    <source>
        <dbReference type="ARBA" id="ARBA00022803"/>
    </source>
</evidence>
<evidence type="ECO:0000313" key="9">
    <source>
        <dbReference type="Proteomes" id="UP001602245"/>
    </source>
</evidence>
<keyword evidence="9" id="KW-1185">Reference proteome</keyword>
<gene>
    <name evidence="8" type="ORF">ACFY35_06885</name>
</gene>
<dbReference type="EMBL" id="JBIAZU010000001">
    <property type="protein sequence ID" value="MFF5289143.1"/>
    <property type="molecule type" value="Genomic_DNA"/>
</dbReference>
<proteinExistence type="inferred from homology"/>
<dbReference type="InterPro" id="IPR027417">
    <property type="entry name" value="P-loop_NTPase"/>
</dbReference>
<sequence length="1792" mass="192974">MAEDALVYVACSAGDTDRAGRLCAALEERGLHVFLHAWDVLPGQVTVDRVDEAIQRCGAAVIVVSGATGRIREYPALTERADLGGLVLVPVVFDGAAVPPSLSGRERVDFAGAATSADHERRYDALAGALRGEPIARRGFAAPEFDRTAETPMVVRLRVAASETVLEPPAGSPVIATHGGVTAGLRDLVAEVGRDRFRPSRAERAIADLGRELGERFLPEPVAPALAALLAEARTRNQAVRIRLETELAELPWETLVLPGEDTPLALRPQVRLYRGRDLGPTPQPDIPGPLRILAVIASPDDGGQDELDYEHELSTILRRVDSARRGGAHVRVLNWGSVAAIREALHEERFHILHISCHAAPGVLLMETPDGGVDEVDAVRLAGELVLPGRGVPLIVLAGCHTAQTEAGPGVRQTTEALPGLAHTLLEHGVPAVIAMTTAVTDIYATELLSKMYGRLSRAGEPADALGALADARREVEAARAARPARDRMRQLPEWPTATMFARTGDAVLYDPRTRGAMPRPVGPPGVAEGIAYLDDGEFVGRRADLRLLLRVLRGRAKQHGVLIHGVGGIGKSSLAVQAARMAASAGGTVVASLHGRCTSDEIMTAVAARLRVAGLPDTDDDRRLQRRLTDPQDGWQLRLEILRDEVLERGVDVLILIDDPLGDPAQAGLEVTLDADVRDFLSAWLRIGRGARLLVTSRQAGAVAHPQLLEHHLGPLSRAELDKLTWRLPAVYALDEEQLARAYRDLGGHPRSLEYLEAILSSGPDAPGGPSGARGGSRPFDRVAERMEAGLRRRGVRDVLQWMRSAAGDIDVATAEAVAEISADVLLDGILERLAAGFPEARELLLAASVHRLPVTSQALQWVVTEPPAVDPERVARLRAHYDRLRQSLRDDPDTTLEDLPMPAEDYAQLNRDLAAQTLPADVPWLAAACTELARLGLLTPITDADGDRRWLVHRWTASALAVMAPAEVRRAHLRAASYRRWWAALNEPDPEYDHHADLAEAHHHCIAAGDVHQAIGVAVELCVGLYARSALRQERQVCQDTIALGDAGRSVAWFFRHQLGVIALRLGDYSEAERHLEHCRTLAETQREPVAEATSMRELGALAQLGGRPETAHDLYLRAAQRCQEPAVNGTPAALTVLASCYQQLGALTLARGDRAAWRWSLGALRIAEELEDTNGLAAADRDLARLARAIGDTQRADEHELSAGENVAVDQDSLRLFATSALQCGAVQLMRGAPGMAMDHLLQALQAALDLQDLPLLAQCLQLCGDVLFEVGDHDSATAMYRELATAAEELEDPVRQAIAEQQLGRVIGELGEHALAERHFTEADAIAARLHSTPLLAANSLFRGSVAEHAGDVDGARELLLRAMTTADGADDAVWVASAIQHGSIDASGGAPEEAARWFDLALRRAAATGNQRSMVACLIASGLLARQDDRDGDAVGALRRAVRVAEQDADHRAAAGGLLHLGRIEADRGDLRRAEVYYGRILRSVDAAQDADLVAEARRQRGRCRLEHEKYAEAIEDFEAAASFYRAHESAGPLAWCLLHIYRGCLMTGDDEAAAEAGSAAGGLAERLPDTPLRVVALIASGEHRLYVGEPEPASAAFDAARAAAARIEDPPAGLVADARRMLARVCRTAGDHAGAAAHLGGAVAIADVQQDRLAVMHDSRDLGRACRDLGREDEAREHLERSATIAERLHNQAAADACAALLAADRADRRARATITVADGQWRDTLWLRRTRHIVGERPFADGTPRYLGPSVDQVLREMSPRWSAVAGVPLVCRPFRLTGPRRAA</sequence>
<dbReference type="Proteomes" id="UP001602245">
    <property type="component" value="Unassembled WGS sequence"/>
</dbReference>
<evidence type="ECO:0000256" key="3">
    <source>
        <dbReference type="ARBA" id="ARBA00022737"/>
    </source>
</evidence>
<evidence type="ECO:0000259" key="6">
    <source>
        <dbReference type="Pfam" id="PF12770"/>
    </source>
</evidence>
<evidence type="ECO:0000313" key="8">
    <source>
        <dbReference type="EMBL" id="MFF5289143.1"/>
    </source>
</evidence>
<accession>A0ABW6W7P6</accession>
<keyword evidence="2" id="KW-0963">Cytoplasm</keyword>
<dbReference type="SUPFAM" id="SSF48452">
    <property type="entry name" value="TPR-like"/>
    <property type="match status" value="4"/>
</dbReference>
<dbReference type="SUPFAM" id="SSF52200">
    <property type="entry name" value="Toll/Interleukin receptor TIR domain"/>
    <property type="match status" value="1"/>
</dbReference>
<dbReference type="InterPro" id="IPR051476">
    <property type="entry name" value="Bac_ResReg_Asp_Phosphatase"/>
</dbReference>
<comment type="subcellular location">
    <subcellularLocation>
        <location evidence="1">Cytoplasm</location>
    </subcellularLocation>
</comment>
<dbReference type="SUPFAM" id="SSF52540">
    <property type="entry name" value="P-loop containing nucleoside triphosphate hydrolases"/>
    <property type="match status" value="1"/>
</dbReference>
<dbReference type="Pfam" id="PF13424">
    <property type="entry name" value="TPR_12"/>
    <property type="match status" value="1"/>
</dbReference>
<dbReference type="Gene3D" id="3.40.50.300">
    <property type="entry name" value="P-loop containing nucleotide triphosphate hydrolases"/>
    <property type="match status" value="1"/>
</dbReference>
<dbReference type="Gene3D" id="3.40.50.10140">
    <property type="entry name" value="Toll/interleukin-1 receptor homology (TIR) domain"/>
    <property type="match status" value="1"/>
</dbReference>
<dbReference type="InterPro" id="IPR000157">
    <property type="entry name" value="TIR_dom"/>
</dbReference>
<name>A0ABW6W7P6_9ACTN</name>
<protein>
    <submittedName>
        <fullName evidence="8">Tetratricopeptide repeat protein</fullName>
    </submittedName>
</protein>
<evidence type="ECO:0000256" key="1">
    <source>
        <dbReference type="ARBA" id="ARBA00004496"/>
    </source>
</evidence>
<dbReference type="PANTHER" id="PTHR46630">
    <property type="entry name" value="TETRATRICOPEPTIDE REPEAT PROTEIN 29"/>
    <property type="match status" value="1"/>
</dbReference>
<dbReference type="InterPro" id="IPR024983">
    <property type="entry name" value="CHAT_dom"/>
</dbReference>
<keyword evidence="4" id="KW-0802">TPR repeat</keyword>
<dbReference type="InterPro" id="IPR019734">
    <property type="entry name" value="TPR_rpt"/>
</dbReference>
<feature type="domain" description="CHAT" evidence="6">
    <location>
        <begin position="209"/>
        <end position="468"/>
    </location>
</feature>
<dbReference type="InterPro" id="IPR011990">
    <property type="entry name" value="TPR-like_helical_dom_sf"/>
</dbReference>
<dbReference type="PANTHER" id="PTHR46630:SF1">
    <property type="entry name" value="TETRATRICOPEPTIDE REPEAT PROTEIN 29"/>
    <property type="match status" value="1"/>
</dbReference>
<comment type="similarity">
    <text evidence="5">Belongs to the Rap family.</text>
</comment>
<dbReference type="InterPro" id="IPR035897">
    <property type="entry name" value="Toll_tir_struct_dom_sf"/>
</dbReference>
<dbReference type="Gene3D" id="1.25.40.10">
    <property type="entry name" value="Tetratricopeptide repeat domain"/>
    <property type="match status" value="4"/>
</dbReference>
<evidence type="ECO:0000256" key="2">
    <source>
        <dbReference type="ARBA" id="ARBA00022490"/>
    </source>
</evidence>
<dbReference type="Pfam" id="PF13676">
    <property type="entry name" value="TIR_2"/>
    <property type="match status" value="1"/>
</dbReference>
<dbReference type="RefSeq" id="WP_026205239.1">
    <property type="nucleotide sequence ID" value="NZ_JBIAZU010000001.1"/>
</dbReference>
<reference evidence="8 9" key="1">
    <citation type="submission" date="2024-10" db="EMBL/GenBank/DDBJ databases">
        <title>The Natural Products Discovery Center: Release of the First 8490 Sequenced Strains for Exploring Actinobacteria Biosynthetic Diversity.</title>
        <authorList>
            <person name="Kalkreuter E."/>
            <person name="Kautsar S.A."/>
            <person name="Yang D."/>
            <person name="Bader C.D."/>
            <person name="Teijaro C.N."/>
            <person name="Fluegel L."/>
            <person name="Davis C.M."/>
            <person name="Simpson J.R."/>
            <person name="Lauterbach L."/>
            <person name="Steele A.D."/>
            <person name="Gui C."/>
            <person name="Meng S."/>
            <person name="Li G."/>
            <person name="Viehrig K."/>
            <person name="Ye F."/>
            <person name="Su P."/>
            <person name="Kiefer A.F."/>
            <person name="Nichols A."/>
            <person name="Cepeda A.J."/>
            <person name="Yan W."/>
            <person name="Fan B."/>
            <person name="Jiang Y."/>
            <person name="Adhikari A."/>
            <person name="Zheng C.-J."/>
            <person name="Schuster L."/>
            <person name="Cowan T.M."/>
            <person name="Smanski M.J."/>
            <person name="Chevrette M.G."/>
            <person name="De Carvalho L.P.S."/>
            <person name="Shen B."/>
        </authorList>
    </citation>
    <scope>NUCLEOTIDE SEQUENCE [LARGE SCALE GENOMIC DNA]</scope>
    <source>
        <strain evidence="8 9">NPDC000087</strain>
    </source>
</reference>
<dbReference type="SMART" id="SM00028">
    <property type="entry name" value="TPR"/>
    <property type="match status" value="7"/>
</dbReference>